<dbReference type="PANTHER" id="PTHR30461">
    <property type="entry name" value="DNA-INVERTASE FROM LAMBDOID PROPHAGE"/>
    <property type="match status" value="1"/>
</dbReference>
<dbReference type="CDD" id="cd03768">
    <property type="entry name" value="SR_ResInv"/>
    <property type="match status" value="1"/>
</dbReference>
<dbReference type="Gene3D" id="3.40.50.1390">
    <property type="entry name" value="Resolvase, N-terminal catalytic domain"/>
    <property type="match status" value="1"/>
</dbReference>
<evidence type="ECO:0000259" key="2">
    <source>
        <dbReference type="PROSITE" id="PS51737"/>
    </source>
</evidence>
<dbReference type="EMBL" id="JALMLT010000005">
    <property type="protein sequence ID" value="MDT8760519.1"/>
    <property type="molecule type" value="Genomic_DNA"/>
</dbReference>
<protein>
    <submittedName>
        <fullName evidence="3">Recombinase family protein</fullName>
    </submittedName>
</protein>
<accession>A0ABU3N7P0</accession>
<dbReference type="SMART" id="SM00857">
    <property type="entry name" value="Resolvase"/>
    <property type="match status" value="1"/>
</dbReference>
<gene>
    <name evidence="3" type="ORF">MZO42_17600</name>
</gene>
<proteinExistence type="predicted"/>
<dbReference type="InterPro" id="IPR011109">
    <property type="entry name" value="DNA_bind_recombinase_dom"/>
</dbReference>
<evidence type="ECO:0000259" key="1">
    <source>
        <dbReference type="PROSITE" id="PS51736"/>
    </source>
</evidence>
<dbReference type="Pfam" id="PF00239">
    <property type="entry name" value="Resolvase"/>
    <property type="match status" value="1"/>
</dbReference>
<name>A0ABU3N7P0_9SPHN</name>
<dbReference type="InterPro" id="IPR006119">
    <property type="entry name" value="Resolv_N"/>
</dbReference>
<dbReference type="InterPro" id="IPR036162">
    <property type="entry name" value="Resolvase-like_N_sf"/>
</dbReference>
<feature type="domain" description="Recombinase" evidence="2">
    <location>
        <begin position="172"/>
        <end position="286"/>
    </location>
</feature>
<dbReference type="InterPro" id="IPR050639">
    <property type="entry name" value="SSR_resolvase"/>
</dbReference>
<sequence length="586" mass="67085">MHPLPNQSRPVRCAIYARKSAKTGLDKDVNSLAVQRDICSAYVRSQRHRGWCEVPENYEDGGFGGGNLNRPGLTGLLNAIEQGLVDVVVIYKLDRLTRSLSDFIRLADLFDQYEVTFVSVTQSFDTQDSLGRLVLNILLTFAQFEREMLSDRIRDKSHALRRAGRWIGGAAPYGYDLVNRRLVVNETEAAKIREIHRLYLELGSSNQVTLRMAAEGMRSKQWVGRSGRLCGGFPVTRTFIYGILARPAYIGEFHVDGEVIRALHEPLIDRETWEAARRLKESRKLKLPPVTADTNLLLGFLFDDLGRQMVMWPGTRQCTLTSRRYYVSTSNHRITRTGTRALRATAADLEDLVRAVICAFYRDREDVSIAVHKLGYRDADTDKLIDVGAKVARFLETCDRRKLRRAWEALIERIEISRERVRIILRCEQVRALLAWSGRGGFRRAPNPDARHHHIYVLESEAFTVRAQREFRLPINTAAEPGKPKRGLVDLMAFARRAQTVVYENRSLTFEQIAKRLHCRQPMVMRALRLNYLAPDIIAAIVDGRQPADLTRRKLLNTSIPMDWVQQRALLGFPCQTDPGRNEERY</sequence>
<reference evidence="3" key="1">
    <citation type="submission" date="2022-04" db="EMBL/GenBank/DDBJ databases">
        <title>Tomato heritable bacteria conferring resistance against bacterial wilt.</title>
        <authorList>
            <person name="Yin J."/>
        </authorList>
    </citation>
    <scope>NUCLEOTIDE SEQUENCE</scope>
    <source>
        <strain evidence="3">Cra20</strain>
    </source>
</reference>
<feature type="domain" description="Resolvase/invertase-type recombinase catalytic" evidence="1">
    <location>
        <begin position="12"/>
        <end position="164"/>
    </location>
</feature>
<evidence type="ECO:0000313" key="3">
    <source>
        <dbReference type="EMBL" id="MDT8760519.1"/>
    </source>
</evidence>
<dbReference type="SUPFAM" id="SSF53041">
    <property type="entry name" value="Resolvase-like"/>
    <property type="match status" value="1"/>
</dbReference>
<dbReference type="Pfam" id="PF07508">
    <property type="entry name" value="Recombinase"/>
    <property type="match status" value="1"/>
</dbReference>
<dbReference type="Gene3D" id="3.90.1750.20">
    <property type="entry name" value="Putative Large Serine Recombinase, Chain B, Domain 2"/>
    <property type="match status" value="1"/>
</dbReference>
<dbReference type="SUPFAM" id="SSF109709">
    <property type="entry name" value="KorB DNA-binding domain-like"/>
    <property type="match status" value="1"/>
</dbReference>
<dbReference type="PROSITE" id="PS51736">
    <property type="entry name" value="RECOMBINASES_3"/>
    <property type="match status" value="1"/>
</dbReference>
<dbReference type="InterPro" id="IPR038109">
    <property type="entry name" value="DNA_bind_recomb_sf"/>
</dbReference>
<comment type="caution">
    <text evidence="3">The sequence shown here is derived from an EMBL/GenBank/DDBJ whole genome shotgun (WGS) entry which is preliminary data.</text>
</comment>
<dbReference type="PANTHER" id="PTHR30461:SF23">
    <property type="entry name" value="DNA RECOMBINASE-RELATED"/>
    <property type="match status" value="1"/>
</dbReference>
<dbReference type="PROSITE" id="PS51737">
    <property type="entry name" value="RECOMBINASE_DNA_BIND"/>
    <property type="match status" value="1"/>
</dbReference>
<organism evidence="3">
    <name type="scientific">Sphingomonas psychrotolerans</name>
    <dbReference type="NCBI Taxonomy" id="1327635"/>
    <lineage>
        <taxon>Bacteria</taxon>
        <taxon>Pseudomonadati</taxon>
        <taxon>Pseudomonadota</taxon>
        <taxon>Alphaproteobacteria</taxon>
        <taxon>Sphingomonadales</taxon>
        <taxon>Sphingomonadaceae</taxon>
        <taxon>Sphingomonas</taxon>
    </lineage>
</organism>